<feature type="transmembrane region" description="Helical" evidence="1">
    <location>
        <begin position="6"/>
        <end position="23"/>
    </location>
</feature>
<gene>
    <name evidence="2" type="ORF">FGL85_01095</name>
</gene>
<dbReference type="RefSeq" id="WP_147651086.1">
    <property type="nucleotide sequence ID" value="NZ_CP042383.1"/>
</dbReference>
<evidence type="ECO:0000313" key="2">
    <source>
        <dbReference type="EMBL" id="QEA41230.1"/>
    </source>
</evidence>
<name>A0A5B8T2G6_LEUPS</name>
<accession>A0A5B8T2G6</accession>
<sequence length="188" mass="21679">MSSVLWVLNALILILILLVGYFIKELPKMFGEKWSQNRQARTSKELQVEAYFRQQGGNDVKKLLGEWTSFLTKMDQIENLLGKDGTKYNDLMHRTLLYGSKETIEIVAAMSQFTYQNESIRKEQDPDGKKLLIYIASVIASLKYDFTGYKVKPISLLKAKLTDIKDASDRIDYLTKEIAEEIKKVNEK</sequence>
<keyword evidence="1" id="KW-0812">Transmembrane</keyword>
<keyword evidence="1" id="KW-0472">Membrane</keyword>
<protein>
    <submittedName>
        <fullName evidence="2">Uncharacterized protein</fullName>
    </submittedName>
</protein>
<reference evidence="2 3" key="1">
    <citation type="submission" date="2019-06" db="EMBL/GenBank/DDBJ databases">
        <title>Genome analyses of bacteria isolated from kimchi.</title>
        <authorList>
            <person name="Lee S."/>
            <person name="Ahn S."/>
            <person name="Roh S."/>
        </authorList>
    </citation>
    <scope>NUCLEOTIDE SEQUENCE [LARGE SCALE GENOMIC DNA]</scope>
    <source>
        <strain evidence="2 3">CBA3630</strain>
    </source>
</reference>
<organism evidence="2 3">
    <name type="scientific">Leuconostoc pseudomesenteroides</name>
    <dbReference type="NCBI Taxonomy" id="33968"/>
    <lineage>
        <taxon>Bacteria</taxon>
        <taxon>Bacillati</taxon>
        <taxon>Bacillota</taxon>
        <taxon>Bacilli</taxon>
        <taxon>Lactobacillales</taxon>
        <taxon>Lactobacillaceae</taxon>
        <taxon>Leuconostoc</taxon>
    </lineage>
</organism>
<dbReference type="EMBL" id="CP042383">
    <property type="protein sequence ID" value="QEA41230.1"/>
    <property type="molecule type" value="Genomic_DNA"/>
</dbReference>
<keyword evidence="1" id="KW-1133">Transmembrane helix</keyword>
<dbReference type="Proteomes" id="UP000321296">
    <property type="component" value="Chromosome"/>
</dbReference>
<proteinExistence type="predicted"/>
<evidence type="ECO:0000313" key="3">
    <source>
        <dbReference type="Proteomes" id="UP000321296"/>
    </source>
</evidence>
<dbReference type="AlphaFoldDB" id="A0A5B8T2G6"/>
<evidence type="ECO:0000256" key="1">
    <source>
        <dbReference type="SAM" id="Phobius"/>
    </source>
</evidence>
<dbReference type="KEGG" id="lpse:FGL85_01095"/>